<feature type="compositionally biased region" description="Polar residues" evidence="1">
    <location>
        <begin position="562"/>
        <end position="641"/>
    </location>
</feature>
<feature type="region of interest" description="Disordered" evidence="1">
    <location>
        <begin position="1016"/>
        <end position="1047"/>
    </location>
</feature>
<feature type="compositionally biased region" description="Low complexity" evidence="1">
    <location>
        <begin position="1460"/>
        <end position="1469"/>
    </location>
</feature>
<sequence length="1549" mass="166354">MYRLRKKSDPSRIFPVLHNNSFPQSSEDEHLPALPSADTFRTSLILPGLARRFTLLHTPSGDPVSLVDLRLKFAEQRTRGTPNQISEAEEDMILQTLGRIRSKHAASTSQLNRSDTNASGTSEAGIDSDYTPERASHLSSNTGSTTYPASSVTSSPRSTKRYSNNLFSSGRLRDYGYLRTISQRTHRSAASITPTESSQSLREETSLNSIESLRPTTPDGGVSTSPPSSPNDKTPVARTASLISSNEDLLPQSSVDNGSGLRLSKRASAALAQVIKEFEEEAEDEIVMPRTAHPVPRPSDSDQSRVANDTKESLEPGVSFTHHRSSSDYEAGTAILSDGQVIMEPDTRRLSPIPYGRPGTTSPSPRLPGYIPGMPRPMTPRESSLDTEDIRSHSITPRASSPIPAANGQNAHSSVLLRRGSDASRSTSRPTSPQTHTTINSYLSRSNSGRRTPDAQRESTSGTEQEGSITSSVFIRRRPISPLSGPAFQPMAVSSRPSTPSNITWTVGGSATPEKTRVKSESRSAHSRSGSQSTETDFQINMDRSKSPTRSLRSPVPPESPSPAQTKWHNSVGPSDSRAPSSLSTHDFGSTLSFGSRGFRSSTPTQTRNAASPTFHSPDSNNNVTRSSKFRSPSNHSYGVSQLSLSPIANSSRSSLESTGSSYHSWEPSQKIGGALDVFNGSAGQTPTWYGLDKSDSLTPGSSQYECDFEGIIRRYAGLAKSDFVTIQDKLVGAVLHKATLPDTRERSNSLRRRRPSTSQSNYSTNGRITSPTPTQNGPAGRRSPALDNNAKASALLESVVDSIPVTHIETKVEDNTQPEISPTTRRNRDLARALGFGNDDSDHLVVPQITRSDSSSTSISPTVEAILPPDDVEIVAPLRAHQLRSETTLSPGLLPKRSQSMRNPRLTPMDQTELAREVQRKADEATAALMKSPGRKFAVVNASTLSVSRKKIDPSQISEPRLLLPPTSIETIPLPVPTSPLPVTPQPSFGITQRMRRFRDTLRVKPTVLSGEEAAPFPVDIQPQPAPASQGLSRRPTLPLPKFGAGSSTELAKLKTPNASPPASATPGLKGLMARFRKPRTVDSAGDSQSSMHSRSSPTTSSPTASSHQGHARGNVASSSPPTASSLPSGDANSRPSLDASAVLANNIDSAAVKQLFEAASKIGLDQAALNDLLTRSTSVSRAAGWVRSAGSPSTTTNAPLTASPQSFSILDQSHPALPAVNDDDPSNGTDDKTVRKLNMRTAGEPGQTRQNTQIPENAAVIRRTLVFPSEFRSSKVDLSQVNRKAITRRHRRSGSATSAQSARSVHDRAPTPPPPKANGGRRFSTERSPPVPGLITSIGAQAEALLRAPPSSAAAEKQNSAYDSLYDMYSGESKHTSAVVDDAGTDRDPDGTAIPEGPAVEVIEMANGETIWQIVNGLRDDDVDSLYVGRTSMGSDHSTRENGDGGVQLHVKEHAKSTSKGSSSSINSRKRTSQGKYRPETKVFYSSSAQIGRLIENLSQGMDAGSFNFILNQPPDHSTASSFHSDTDSQWTVEERLEHMLGTFRNS</sequence>
<feature type="compositionally biased region" description="Basic and acidic residues" evidence="1">
    <location>
        <begin position="299"/>
        <end position="314"/>
    </location>
</feature>
<feature type="compositionally biased region" description="Polar residues" evidence="1">
    <location>
        <begin position="495"/>
        <end position="509"/>
    </location>
</feature>
<gene>
    <name evidence="2" type="ORF">JVT61DRAFT_2516</name>
</gene>
<protein>
    <submittedName>
        <fullName evidence="2">Uncharacterized protein</fullName>
    </submittedName>
</protein>
<feature type="region of interest" description="Disordered" evidence="1">
    <location>
        <begin position="285"/>
        <end position="329"/>
    </location>
</feature>
<dbReference type="OrthoDB" id="3259825at2759"/>
<evidence type="ECO:0000313" key="3">
    <source>
        <dbReference type="Proteomes" id="UP000683000"/>
    </source>
</evidence>
<keyword evidence="3" id="KW-1185">Reference proteome</keyword>
<feature type="compositionally biased region" description="Low complexity" evidence="1">
    <location>
        <begin position="1089"/>
        <end position="1110"/>
    </location>
</feature>
<feature type="region of interest" description="Disordered" evidence="1">
    <location>
        <begin position="1081"/>
        <end position="1136"/>
    </location>
</feature>
<feature type="region of interest" description="Disordered" evidence="1">
    <location>
        <begin position="184"/>
        <end position="236"/>
    </location>
</feature>
<feature type="compositionally biased region" description="Polar residues" evidence="1">
    <location>
        <begin position="105"/>
        <end position="122"/>
    </location>
</feature>
<feature type="region of interest" description="Disordered" evidence="1">
    <location>
        <begin position="743"/>
        <end position="787"/>
    </location>
</feature>
<feature type="compositionally biased region" description="Low complexity" evidence="1">
    <location>
        <begin position="423"/>
        <end position="438"/>
    </location>
</feature>
<feature type="compositionally biased region" description="Polar residues" evidence="1">
    <location>
        <begin position="439"/>
        <end position="450"/>
    </location>
</feature>
<feature type="compositionally biased region" description="Basic and acidic residues" evidence="1">
    <location>
        <begin position="514"/>
        <end position="524"/>
    </location>
</feature>
<feature type="compositionally biased region" description="Polar residues" evidence="1">
    <location>
        <begin position="458"/>
        <end position="473"/>
    </location>
</feature>
<proteinExistence type="predicted"/>
<feature type="region of interest" description="Disordered" evidence="1">
    <location>
        <begin position="347"/>
        <end position="641"/>
    </location>
</feature>
<reference evidence="2" key="1">
    <citation type="submission" date="2021-03" db="EMBL/GenBank/DDBJ databases">
        <title>Evolutionary innovations through gain and loss of genes in the ectomycorrhizal Boletales.</title>
        <authorList>
            <person name="Wu G."/>
            <person name="Miyauchi S."/>
            <person name="Morin E."/>
            <person name="Yang Z.-L."/>
            <person name="Xu J."/>
            <person name="Martin F.M."/>
        </authorList>
    </citation>
    <scope>NUCLEOTIDE SEQUENCE</scope>
    <source>
        <strain evidence="2">BR01</strain>
    </source>
</reference>
<dbReference type="Proteomes" id="UP000683000">
    <property type="component" value="Unassembled WGS sequence"/>
</dbReference>
<feature type="region of interest" description="Disordered" evidence="1">
    <location>
        <begin position="1276"/>
        <end position="1336"/>
    </location>
</feature>
<organism evidence="2 3">
    <name type="scientific">Boletus reticuloceps</name>
    <dbReference type="NCBI Taxonomy" id="495285"/>
    <lineage>
        <taxon>Eukaryota</taxon>
        <taxon>Fungi</taxon>
        <taxon>Dikarya</taxon>
        <taxon>Basidiomycota</taxon>
        <taxon>Agaricomycotina</taxon>
        <taxon>Agaricomycetes</taxon>
        <taxon>Agaricomycetidae</taxon>
        <taxon>Boletales</taxon>
        <taxon>Boletineae</taxon>
        <taxon>Boletaceae</taxon>
        <taxon>Boletoideae</taxon>
        <taxon>Boletus</taxon>
    </lineage>
</organism>
<evidence type="ECO:0000256" key="1">
    <source>
        <dbReference type="SAM" id="MobiDB-lite"/>
    </source>
</evidence>
<feature type="compositionally biased region" description="Low complexity" evidence="1">
    <location>
        <begin position="1118"/>
        <end position="1130"/>
    </location>
</feature>
<feature type="compositionally biased region" description="Polar residues" evidence="1">
    <location>
        <begin position="760"/>
        <end position="778"/>
    </location>
</feature>
<dbReference type="EMBL" id="JAGFBS010000012">
    <property type="protein sequence ID" value="KAG6376523.1"/>
    <property type="molecule type" value="Genomic_DNA"/>
</dbReference>
<name>A0A8I3A978_9AGAM</name>
<accession>A0A8I3A978</accession>
<feature type="compositionally biased region" description="Polar residues" evidence="1">
    <location>
        <begin position="1296"/>
        <end position="1305"/>
    </location>
</feature>
<feature type="region of interest" description="Disordered" evidence="1">
    <location>
        <begin position="104"/>
        <end position="165"/>
    </location>
</feature>
<feature type="compositionally biased region" description="Polar residues" evidence="1">
    <location>
        <begin position="184"/>
        <end position="215"/>
    </location>
</feature>
<feature type="compositionally biased region" description="Polar residues" evidence="1">
    <location>
        <begin position="137"/>
        <end position="165"/>
    </location>
</feature>
<feature type="region of interest" description="Disordered" evidence="1">
    <location>
        <begin position="1217"/>
        <end position="1236"/>
    </location>
</feature>
<comment type="caution">
    <text evidence="2">The sequence shown here is derived from an EMBL/GenBank/DDBJ whole genome shotgun (WGS) entry which is preliminary data.</text>
</comment>
<evidence type="ECO:0000313" key="2">
    <source>
        <dbReference type="EMBL" id="KAG6376523.1"/>
    </source>
</evidence>
<feature type="compositionally biased region" description="Polar residues" evidence="1">
    <location>
        <begin position="222"/>
        <end position="232"/>
    </location>
</feature>
<feature type="region of interest" description="Disordered" evidence="1">
    <location>
        <begin position="1455"/>
        <end position="1483"/>
    </location>
</feature>